<accession>A0AAJ1FAQ6</accession>
<evidence type="ECO:0000313" key="2">
    <source>
        <dbReference type="Proteomes" id="UP001297581"/>
    </source>
</evidence>
<dbReference type="EMBL" id="JAKUDL010000002">
    <property type="protein sequence ID" value="MCH4294320.1"/>
    <property type="molecule type" value="Genomic_DNA"/>
</dbReference>
<dbReference type="RefSeq" id="WP_126167037.1">
    <property type="nucleotide sequence ID" value="NZ_JAKUDL010000002.1"/>
</dbReference>
<dbReference type="AlphaFoldDB" id="A0AAJ1FAQ6"/>
<reference evidence="1 2" key="1">
    <citation type="submission" date="2022-02" db="EMBL/GenBank/DDBJ databases">
        <title>The genome sequence of Shewanella sp. 3B26.</title>
        <authorList>
            <person name="Du J."/>
        </authorList>
    </citation>
    <scope>NUCLEOTIDE SEQUENCE [LARGE SCALE GENOMIC DNA]</scope>
    <source>
        <strain evidence="1 2">3B26</strain>
    </source>
</reference>
<proteinExistence type="predicted"/>
<evidence type="ECO:0000313" key="1">
    <source>
        <dbReference type="EMBL" id="MCH4294320.1"/>
    </source>
</evidence>
<dbReference type="Proteomes" id="UP001297581">
    <property type="component" value="Unassembled WGS sequence"/>
</dbReference>
<protein>
    <submittedName>
        <fullName evidence="1">Uncharacterized protein</fullName>
    </submittedName>
</protein>
<organism evidence="1 2">
    <name type="scientific">Shewanella zhuhaiensis</name>
    <dbReference type="NCBI Taxonomy" id="2919576"/>
    <lineage>
        <taxon>Bacteria</taxon>
        <taxon>Pseudomonadati</taxon>
        <taxon>Pseudomonadota</taxon>
        <taxon>Gammaproteobacteria</taxon>
        <taxon>Alteromonadales</taxon>
        <taxon>Shewanellaceae</taxon>
        <taxon>Shewanella</taxon>
    </lineage>
</organism>
<keyword evidence="2" id="KW-1185">Reference proteome</keyword>
<name>A0AAJ1FAQ6_9GAMM</name>
<comment type="caution">
    <text evidence="1">The sequence shown here is derived from an EMBL/GenBank/DDBJ whole genome shotgun (WGS) entry which is preliminary data.</text>
</comment>
<sequence length="107" mass="12492">MTTEIDLQQAIAALDEYGYEKKLSTDLEQARNKQQMRKYLDSLDYSLRRMELLQEAVNEWVADKKADLAQKESIQTYKTKVINLSKELNLSYNEVLEIMAGLDSRKK</sequence>
<gene>
    <name evidence="1" type="ORF">MJ923_08365</name>
</gene>